<reference evidence="1 2" key="1">
    <citation type="submission" date="2024-01" db="EMBL/GenBank/DDBJ databases">
        <title>The genomes of 5 underutilized Papilionoideae crops provide insights into root nodulation and disease resistanc.</title>
        <authorList>
            <person name="Jiang F."/>
        </authorList>
    </citation>
    <scope>NUCLEOTIDE SEQUENCE [LARGE SCALE GENOMIC DNA]</scope>
    <source>
        <strain evidence="1">LVBAO_FW01</strain>
        <tissue evidence="1">Leaves</tissue>
    </source>
</reference>
<dbReference type="EMBL" id="JAYMYQ010000005">
    <property type="protein sequence ID" value="KAK7329213.1"/>
    <property type="molecule type" value="Genomic_DNA"/>
</dbReference>
<proteinExistence type="predicted"/>
<protein>
    <submittedName>
        <fullName evidence="1">Uncharacterized protein</fullName>
    </submittedName>
</protein>
<keyword evidence="2" id="KW-1185">Reference proteome</keyword>
<evidence type="ECO:0000313" key="1">
    <source>
        <dbReference type="EMBL" id="KAK7329213.1"/>
    </source>
</evidence>
<evidence type="ECO:0000313" key="2">
    <source>
        <dbReference type="Proteomes" id="UP001367508"/>
    </source>
</evidence>
<dbReference type="Proteomes" id="UP001367508">
    <property type="component" value="Unassembled WGS sequence"/>
</dbReference>
<gene>
    <name evidence="1" type="ORF">VNO77_23363</name>
</gene>
<dbReference type="AlphaFoldDB" id="A0AAN9L9I7"/>
<accession>A0AAN9L9I7</accession>
<name>A0AAN9L9I7_CANGL</name>
<organism evidence="1 2">
    <name type="scientific">Canavalia gladiata</name>
    <name type="common">Sword bean</name>
    <name type="synonym">Dolichos gladiatus</name>
    <dbReference type="NCBI Taxonomy" id="3824"/>
    <lineage>
        <taxon>Eukaryota</taxon>
        <taxon>Viridiplantae</taxon>
        <taxon>Streptophyta</taxon>
        <taxon>Embryophyta</taxon>
        <taxon>Tracheophyta</taxon>
        <taxon>Spermatophyta</taxon>
        <taxon>Magnoliopsida</taxon>
        <taxon>eudicotyledons</taxon>
        <taxon>Gunneridae</taxon>
        <taxon>Pentapetalae</taxon>
        <taxon>rosids</taxon>
        <taxon>fabids</taxon>
        <taxon>Fabales</taxon>
        <taxon>Fabaceae</taxon>
        <taxon>Papilionoideae</taxon>
        <taxon>50 kb inversion clade</taxon>
        <taxon>NPAAA clade</taxon>
        <taxon>indigoferoid/millettioid clade</taxon>
        <taxon>Phaseoleae</taxon>
        <taxon>Canavalia</taxon>
    </lineage>
</organism>
<sequence>MLGGVPVTEPNGYLVLYCYTYYLPQGMFGNGAQGVVVRQSCEVRALQVRRALPHLETLGRIFIQGYYQLPCVMGIKRPCLLMGYSAFELFDRVGEASLKQGQPQRAYEGHVSKQWHHERPLVHCNFVRNLHILLEAKEQSQHDMAKVLISRKYSMKSLQTSTRQYANFHWSTVASFHSRLGFGPLMI</sequence>
<comment type="caution">
    <text evidence="1">The sequence shown here is derived from an EMBL/GenBank/DDBJ whole genome shotgun (WGS) entry which is preliminary data.</text>
</comment>